<proteinExistence type="predicted"/>
<sequence>MSNNPDMTQNPKGNTIIIAIIVPACCVILLMTLLILTYLLPGLSPDVEAARKEERMRQRREELESNIQTQHFYDWLAAQKEKHPNSLLTTDPVCAICLDEFDEDAQIRGLRCSHAFHTQCLDEWFGRCNEFCPLCHRTIIPGKRPIRVRMVERPRPIPVAFMTHAVACFWALGRKAASVDSPYDGRNIVPDTPLMFSLATVQHKRASTDAVQQWETSFQVSIAPSRYTGSPPQLTVKLLFHRPMALRKQACDHTNDDRDEDTSSTAPVGSMEDHNAPSTIEFDNSQVCRVATDG</sequence>
<evidence type="ECO:0000313" key="2">
    <source>
        <dbReference type="Proteomes" id="UP001153331"/>
    </source>
</evidence>
<organism evidence="1 2">
    <name type="scientific">Boeremia exigua</name>
    <dbReference type="NCBI Taxonomy" id="749465"/>
    <lineage>
        <taxon>Eukaryota</taxon>
        <taxon>Fungi</taxon>
        <taxon>Dikarya</taxon>
        <taxon>Ascomycota</taxon>
        <taxon>Pezizomycotina</taxon>
        <taxon>Dothideomycetes</taxon>
        <taxon>Pleosporomycetidae</taxon>
        <taxon>Pleosporales</taxon>
        <taxon>Pleosporineae</taxon>
        <taxon>Didymellaceae</taxon>
        <taxon>Boeremia</taxon>
    </lineage>
</organism>
<gene>
    <name evidence="1" type="ORF">OPT61_g6148</name>
</gene>
<protein>
    <submittedName>
        <fullName evidence="1">Uncharacterized protein</fullName>
    </submittedName>
</protein>
<name>A0ACC2I7S0_9PLEO</name>
<dbReference type="EMBL" id="JAPHNI010000427">
    <property type="protein sequence ID" value="KAJ8111204.1"/>
    <property type="molecule type" value="Genomic_DNA"/>
</dbReference>
<reference evidence="1" key="1">
    <citation type="submission" date="2022-11" db="EMBL/GenBank/DDBJ databases">
        <title>Genome Sequence of Boeremia exigua.</title>
        <authorList>
            <person name="Buettner E."/>
        </authorList>
    </citation>
    <scope>NUCLEOTIDE SEQUENCE</scope>
    <source>
        <strain evidence="1">CU02</strain>
    </source>
</reference>
<dbReference type="Proteomes" id="UP001153331">
    <property type="component" value="Unassembled WGS sequence"/>
</dbReference>
<accession>A0ACC2I7S0</accession>
<comment type="caution">
    <text evidence="1">The sequence shown here is derived from an EMBL/GenBank/DDBJ whole genome shotgun (WGS) entry which is preliminary data.</text>
</comment>
<keyword evidence="2" id="KW-1185">Reference proteome</keyword>
<evidence type="ECO:0000313" key="1">
    <source>
        <dbReference type="EMBL" id="KAJ8111204.1"/>
    </source>
</evidence>